<evidence type="ECO:0000313" key="2">
    <source>
        <dbReference type="EMBL" id="GIY61598.1"/>
    </source>
</evidence>
<keyword evidence="1" id="KW-1133">Transmembrane helix</keyword>
<proteinExistence type="predicted"/>
<organism evidence="2 3">
    <name type="scientific">Caerostris darwini</name>
    <dbReference type="NCBI Taxonomy" id="1538125"/>
    <lineage>
        <taxon>Eukaryota</taxon>
        <taxon>Metazoa</taxon>
        <taxon>Ecdysozoa</taxon>
        <taxon>Arthropoda</taxon>
        <taxon>Chelicerata</taxon>
        <taxon>Arachnida</taxon>
        <taxon>Araneae</taxon>
        <taxon>Araneomorphae</taxon>
        <taxon>Entelegynae</taxon>
        <taxon>Araneoidea</taxon>
        <taxon>Araneidae</taxon>
        <taxon>Caerostris</taxon>
    </lineage>
</organism>
<reference evidence="2 3" key="1">
    <citation type="submission" date="2021-06" db="EMBL/GenBank/DDBJ databases">
        <title>Caerostris darwini draft genome.</title>
        <authorList>
            <person name="Kono N."/>
            <person name="Arakawa K."/>
        </authorList>
    </citation>
    <scope>NUCLEOTIDE SEQUENCE [LARGE SCALE GENOMIC DNA]</scope>
</reference>
<dbReference type="AlphaFoldDB" id="A0AAV4UV65"/>
<keyword evidence="3" id="KW-1185">Reference proteome</keyword>
<dbReference type="EMBL" id="BPLQ01011961">
    <property type="protein sequence ID" value="GIY61598.1"/>
    <property type="molecule type" value="Genomic_DNA"/>
</dbReference>
<gene>
    <name evidence="2" type="ORF">CDAR_509391</name>
</gene>
<comment type="caution">
    <text evidence="2">The sequence shown here is derived from an EMBL/GenBank/DDBJ whole genome shotgun (WGS) entry which is preliminary data.</text>
</comment>
<evidence type="ECO:0000313" key="3">
    <source>
        <dbReference type="Proteomes" id="UP001054837"/>
    </source>
</evidence>
<accession>A0AAV4UV65</accession>
<keyword evidence="1" id="KW-0472">Membrane</keyword>
<dbReference type="Proteomes" id="UP001054837">
    <property type="component" value="Unassembled WGS sequence"/>
</dbReference>
<sequence length="118" mass="13255">MSKSLDWGRTLDKPQQSLFKNPYDWKFSIINHPPGMHRNIHDGGKMRWEMTFEDSVVPWQQGEASFVLSLTLIAAAVGEGCVSAVIVFALKRYMIPPRLDRLGIKFGLSGGGMDTLLF</sequence>
<keyword evidence="1" id="KW-0812">Transmembrane</keyword>
<name>A0AAV4UV65_9ARAC</name>
<evidence type="ECO:0000256" key="1">
    <source>
        <dbReference type="SAM" id="Phobius"/>
    </source>
</evidence>
<protein>
    <submittedName>
        <fullName evidence="2">Uncharacterized protein</fullName>
    </submittedName>
</protein>
<feature type="transmembrane region" description="Helical" evidence="1">
    <location>
        <begin position="66"/>
        <end position="90"/>
    </location>
</feature>